<dbReference type="KEGG" id="clt:CM240_3363"/>
<dbReference type="AlphaFoldDB" id="W6SKN9"/>
<evidence type="ECO:0000256" key="2">
    <source>
        <dbReference type="PROSITE-ProRule" id="PRU00335"/>
    </source>
</evidence>
<dbReference type="Gene3D" id="1.10.357.10">
    <property type="entry name" value="Tetracycline Repressor, domain 2"/>
    <property type="match status" value="1"/>
</dbReference>
<feature type="DNA-binding region" description="H-T-H motif" evidence="2">
    <location>
        <begin position="24"/>
        <end position="43"/>
    </location>
</feature>
<proteinExistence type="predicted"/>
<dbReference type="InterPro" id="IPR023772">
    <property type="entry name" value="DNA-bd_HTH_TetR-type_CS"/>
</dbReference>
<evidence type="ECO:0000313" key="5">
    <source>
        <dbReference type="Proteomes" id="UP000019426"/>
    </source>
</evidence>
<dbReference type="STRING" id="1216932.CM240_3363"/>
<dbReference type="Pfam" id="PF00440">
    <property type="entry name" value="TetR_N"/>
    <property type="match status" value="1"/>
</dbReference>
<dbReference type="HOGENOM" id="CLU_069356_12_2_9"/>
<dbReference type="InterPro" id="IPR050624">
    <property type="entry name" value="HTH-type_Tx_Regulator"/>
</dbReference>
<dbReference type="Proteomes" id="UP000019426">
    <property type="component" value="Chromosome M2/40_rep2"/>
</dbReference>
<protein>
    <submittedName>
        <fullName evidence="4">TetR family transcriptional regulator</fullName>
    </submittedName>
</protein>
<dbReference type="PRINTS" id="PR00455">
    <property type="entry name" value="HTHTETR"/>
</dbReference>
<dbReference type="PROSITE" id="PS50977">
    <property type="entry name" value="HTH_TETR_2"/>
    <property type="match status" value="1"/>
</dbReference>
<dbReference type="GO" id="GO:0003677">
    <property type="term" value="F:DNA binding"/>
    <property type="evidence" value="ECO:0007669"/>
    <property type="project" value="UniProtKB-UniRule"/>
</dbReference>
<sequence>MDNKTSIIECAIKLFASKGYDAVSVQEITNAANITKPTLYYYFGSKEGLLQEIIKVKFENMKSKVYDIKYNRDVPLSLYKFIKEYFYYAKQDIYFCKMKLSMMYSFTENNYYYIIENMVREEASILENFFISAAEDNGNMKGRHKEYAASLLGMINSYVGLFFANSIDLTEDLAFKVSHQFMHGIFS</sequence>
<evidence type="ECO:0000256" key="1">
    <source>
        <dbReference type="ARBA" id="ARBA00023125"/>
    </source>
</evidence>
<keyword evidence="5" id="KW-1185">Reference proteome</keyword>
<dbReference type="EMBL" id="HG917869">
    <property type="protein sequence ID" value="CDM70480.1"/>
    <property type="molecule type" value="Genomic_DNA"/>
</dbReference>
<evidence type="ECO:0000313" key="4">
    <source>
        <dbReference type="EMBL" id="CDM70480.1"/>
    </source>
</evidence>
<dbReference type="InterPro" id="IPR001647">
    <property type="entry name" value="HTH_TetR"/>
</dbReference>
<dbReference type="PROSITE" id="PS01081">
    <property type="entry name" value="HTH_TETR_1"/>
    <property type="match status" value="1"/>
</dbReference>
<feature type="domain" description="HTH tetR-type" evidence="3">
    <location>
        <begin position="1"/>
        <end position="61"/>
    </location>
</feature>
<dbReference type="PANTHER" id="PTHR43479">
    <property type="entry name" value="ACREF/ENVCD OPERON REPRESSOR-RELATED"/>
    <property type="match status" value="1"/>
</dbReference>
<keyword evidence="1 2" id="KW-0238">DNA-binding</keyword>
<dbReference type="SUPFAM" id="SSF46689">
    <property type="entry name" value="Homeodomain-like"/>
    <property type="match status" value="1"/>
</dbReference>
<dbReference type="PANTHER" id="PTHR43479:SF11">
    <property type="entry name" value="ACREF_ENVCD OPERON REPRESSOR-RELATED"/>
    <property type="match status" value="1"/>
</dbReference>
<reference evidence="4 5" key="1">
    <citation type="submission" date="2013-11" db="EMBL/GenBank/DDBJ databases">
        <title>Complete genome sequence of Clostridum sp. M2/40.</title>
        <authorList>
            <person name="Wibberg D."/>
            <person name="Puehler A."/>
            <person name="Schlueter A."/>
        </authorList>
    </citation>
    <scope>NUCLEOTIDE SEQUENCE [LARGE SCALE GENOMIC DNA]</scope>
    <source>
        <strain evidence="5">M2/40</strain>
    </source>
</reference>
<dbReference type="RefSeq" id="WP_044040656.1">
    <property type="nucleotide sequence ID" value="NZ_HG917869.1"/>
</dbReference>
<dbReference type="eggNOG" id="COG1309">
    <property type="taxonomic scope" value="Bacteria"/>
</dbReference>
<organism evidence="4 5">
    <name type="scientific">Clostridium bornimense</name>
    <dbReference type="NCBI Taxonomy" id="1216932"/>
    <lineage>
        <taxon>Bacteria</taxon>
        <taxon>Bacillati</taxon>
        <taxon>Bacillota</taxon>
        <taxon>Clostridia</taxon>
        <taxon>Eubacteriales</taxon>
        <taxon>Clostridiaceae</taxon>
        <taxon>Clostridium</taxon>
    </lineage>
</organism>
<dbReference type="PATRIC" id="fig|1216932.3.peg.3338"/>
<accession>W6SKN9</accession>
<dbReference type="InterPro" id="IPR009057">
    <property type="entry name" value="Homeodomain-like_sf"/>
</dbReference>
<gene>
    <name evidence="4" type="ORF">CM240_3363</name>
</gene>
<evidence type="ECO:0000259" key="3">
    <source>
        <dbReference type="PROSITE" id="PS50977"/>
    </source>
</evidence>
<name>W6SKN9_9CLOT</name>